<protein>
    <submittedName>
        <fullName evidence="1">AP-3 complex subunit beta</fullName>
    </submittedName>
</protein>
<accession>A0ACC1JBJ5</accession>
<keyword evidence="2" id="KW-1185">Reference proteome</keyword>
<name>A0ACC1JBJ5_9FUNG</name>
<evidence type="ECO:0000313" key="2">
    <source>
        <dbReference type="Proteomes" id="UP001150603"/>
    </source>
</evidence>
<proteinExistence type="predicted"/>
<sequence>MLDVVGRPLVRLMRSGRETGFVALTNILLVAQRRPQAFREHVRSFFIAAGDARFARKLKLQVLGAIVSRDTVNTMVPELASYAKSPRTDVSIGAINVIVKCARAVGETAMDCFRSLLLMLDDSRGDVLSAAMQAISVLLRDGTVRDAPMRQGSATLYDILCYLVRALDRLKSDQTRASVFGLVATFVESRFGTLHSLDVLRGAARSFKEEGELAKVQILELAVRIVVARKDPDIQSDSTTTMAAEDLRAYVFTLARYDVSFVVRDRARLLRALCPLGGDEDHTAEMPHVAELASEILVGAQALTARGSAALAKYRAPQHIVSSLSLVLDRPIGGYEALSDWPATKPVGVNRGGTQETGRVVGGRKQEHVGAGAPSAITIAGLSGRAKPFQQNTSDYSTPRSVGGDDLDAFLNSDSDPTTSPMISGRSAGFVHSERSLHRTAVVLRQAEIHSDDESDYSPSESESSALSSGEEDESESESGESGESEEEEEDTGDESEEDEDDSEDGSDDERNPFLPSDASAAITDNPFVSTGVPDRSPDEPAEFDADQHSNSQTKPLFEDTTKYWQ</sequence>
<reference evidence="1" key="1">
    <citation type="submission" date="2022-07" db="EMBL/GenBank/DDBJ databases">
        <title>Phylogenomic reconstructions and comparative analyses of Kickxellomycotina fungi.</title>
        <authorList>
            <person name="Reynolds N.K."/>
            <person name="Stajich J.E."/>
            <person name="Barry K."/>
            <person name="Grigoriev I.V."/>
            <person name="Crous P."/>
            <person name="Smith M.E."/>
        </authorList>
    </citation>
    <scope>NUCLEOTIDE SEQUENCE</scope>
    <source>
        <strain evidence="1">NRRL 5244</strain>
    </source>
</reference>
<organism evidence="1 2">
    <name type="scientific">Linderina macrospora</name>
    <dbReference type="NCBI Taxonomy" id="4868"/>
    <lineage>
        <taxon>Eukaryota</taxon>
        <taxon>Fungi</taxon>
        <taxon>Fungi incertae sedis</taxon>
        <taxon>Zoopagomycota</taxon>
        <taxon>Kickxellomycotina</taxon>
        <taxon>Kickxellomycetes</taxon>
        <taxon>Kickxellales</taxon>
        <taxon>Kickxellaceae</taxon>
        <taxon>Linderina</taxon>
    </lineage>
</organism>
<evidence type="ECO:0000313" key="1">
    <source>
        <dbReference type="EMBL" id="KAJ1945077.1"/>
    </source>
</evidence>
<dbReference type="EMBL" id="JANBPW010001319">
    <property type="protein sequence ID" value="KAJ1945077.1"/>
    <property type="molecule type" value="Genomic_DNA"/>
</dbReference>
<comment type="caution">
    <text evidence="1">The sequence shown here is derived from an EMBL/GenBank/DDBJ whole genome shotgun (WGS) entry which is preliminary data.</text>
</comment>
<gene>
    <name evidence="1" type="primary">APL6_1</name>
    <name evidence="1" type="ORF">FBU59_002419</name>
</gene>
<dbReference type="Proteomes" id="UP001150603">
    <property type="component" value="Unassembled WGS sequence"/>
</dbReference>